<dbReference type="SUPFAM" id="SSF54211">
    <property type="entry name" value="Ribosomal protein S5 domain 2-like"/>
    <property type="match status" value="1"/>
</dbReference>
<dbReference type="InterPro" id="IPR027417">
    <property type="entry name" value="P-loop_NTPase"/>
</dbReference>
<sequence length="682" mass="74622">MSYSTEAIRTIAMLGHTNSGKTALAEALLHGAGMIGNSGSLERGSTVSDYDPLERKYQHSLYSAVLHLDHRDTRVHLIDTPGYPDFMGQAIGALPAVESAAIVINAQTGIEMITTRMMQLAQQRQLCRMIIVNKIDADNIDLPGLVARIQEAFGKECLPINLPAAGGTKVVDCFFNPGGESDFSSVEAAHRALVDQVVEVDPELMALYLEQGEIAPEQLHAPFEQALRENHLVPICFVSARNGIGIQELLDVFVKLMPNPTEGNPPMFYRDDANAPDGHAEIRALPDPAKHVLAHVFKVTVDPYVGKLGVFRIHQGTVMRDSLLYIGDGRKPFKVAHLFLLQGKEQVEIQQAGPGDICAVAKVEDIEFDAVLHDAAEDDHIHLKPLPFPAPIYGLAIEAKRRGDEQRMWEILQKLTAEDPCLKVEHLIDTNQTVLLGLGELHLRCAIERMTEMYKMDIGTHPPKIAYRETIAGKAEGHYRHKKQTGGAGQFGEVFLRIEALPRGEGFEFIDAVKGGAIPYQFIPAVEKGVRQVLEAGPLAGFPMQDVRVTVYDGKSHPVDSKEIAFSTAGRKAFIDAIMKARPIVLEPIVNIEVVTPEESMGDIIGDLSGKRGQVSGMNTVQDANVVIAGQVPLSELNGYQSRLHSATGGRGSYTLEFSHYDLVPPAVQQRMVSQHKVAPDD</sequence>
<dbReference type="InterPro" id="IPR005517">
    <property type="entry name" value="Transl_elong_EFG/EF2_IV"/>
</dbReference>
<reference evidence="8 9" key="1">
    <citation type="submission" date="2018-09" db="EMBL/GenBank/DDBJ databases">
        <authorList>
            <person name="Zhu H."/>
        </authorList>
    </citation>
    <scope>NUCLEOTIDE SEQUENCE [LARGE SCALE GENOMIC DNA]</scope>
    <source>
        <strain evidence="8 9">K2R10-39</strain>
    </source>
</reference>
<evidence type="ECO:0000313" key="8">
    <source>
        <dbReference type="EMBL" id="RJG06005.1"/>
    </source>
</evidence>
<evidence type="ECO:0000256" key="2">
    <source>
        <dbReference type="ARBA" id="ARBA00022741"/>
    </source>
</evidence>
<evidence type="ECO:0000256" key="4">
    <source>
        <dbReference type="ARBA" id="ARBA00022917"/>
    </source>
</evidence>
<dbReference type="NCBIfam" id="NF009891">
    <property type="entry name" value="PRK13351.1-1"/>
    <property type="match status" value="1"/>
</dbReference>
<dbReference type="GO" id="GO:0003924">
    <property type="term" value="F:GTPase activity"/>
    <property type="evidence" value="ECO:0007669"/>
    <property type="project" value="InterPro"/>
</dbReference>
<dbReference type="PANTHER" id="PTHR43261">
    <property type="entry name" value="TRANSLATION ELONGATION FACTOR G-RELATED"/>
    <property type="match status" value="1"/>
</dbReference>
<keyword evidence="5" id="KW-0342">GTP-binding</keyword>
<dbReference type="FunFam" id="3.30.230.10:FF:000003">
    <property type="entry name" value="Elongation factor G"/>
    <property type="match status" value="1"/>
</dbReference>
<dbReference type="PROSITE" id="PS51722">
    <property type="entry name" value="G_TR_2"/>
    <property type="match status" value="1"/>
</dbReference>
<dbReference type="InterPro" id="IPR041095">
    <property type="entry name" value="EFG_II"/>
</dbReference>
<keyword evidence="2" id="KW-0547">Nucleotide-binding</keyword>
<proteinExistence type="predicted"/>
<dbReference type="RefSeq" id="WP_119738188.1">
    <property type="nucleotide sequence ID" value="NZ_QYUN01000002.1"/>
</dbReference>
<dbReference type="Gene3D" id="3.30.230.10">
    <property type="match status" value="1"/>
</dbReference>
<gene>
    <name evidence="8" type="ORF">D3870_08235</name>
</gene>
<dbReference type="Pfam" id="PF14492">
    <property type="entry name" value="EFG_III"/>
    <property type="match status" value="1"/>
</dbReference>
<dbReference type="Pfam" id="PF00009">
    <property type="entry name" value="GTP_EFTU"/>
    <property type="match status" value="1"/>
</dbReference>
<dbReference type="CDD" id="cd04170">
    <property type="entry name" value="EF-G_bact"/>
    <property type="match status" value="1"/>
</dbReference>
<name>A0A418X103_9BURK</name>
<dbReference type="InterPro" id="IPR009000">
    <property type="entry name" value="Transl_B-barrel_sf"/>
</dbReference>
<dbReference type="GO" id="GO:0005525">
    <property type="term" value="F:GTP binding"/>
    <property type="evidence" value="ECO:0007669"/>
    <property type="project" value="UniProtKB-KW"/>
</dbReference>
<dbReference type="Gene3D" id="3.30.70.240">
    <property type="match status" value="1"/>
</dbReference>
<dbReference type="AlphaFoldDB" id="A0A418X103"/>
<dbReference type="GO" id="GO:0032790">
    <property type="term" value="P:ribosome disassembly"/>
    <property type="evidence" value="ECO:0007669"/>
    <property type="project" value="TreeGrafter"/>
</dbReference>
<dbReference type="EMBL" id="QYUN01000002">
    <property type="protein sequence ID" value="RJG06005.1"/>
    <property type="molecule type" value="Genomic_DNA"/>
</dbReference>
<evidence type="ECO:0000256" key="6">
    <source>
        <dbReference type="ARBA" id="ARBA00024731"/>
    </source>
</evidence>
<feature type="domain" description="Tr-type G" evidence="7">
    <location>
        <begin position="6"/>
        <end position="261"/>
    </location>
</feature>
<keyword evidence="3 8" id="KW-0251">Elongation factor</keyword>
<dbReference type="InterPro" id="IPR035647">
    <property type="entry name" value="EFG_III/V"/>
</dbReference>
<dbReference type="Pfam" id="PF22042">
    <property type="entry name" value="EF-G_D2"/>
    <property type="match status" value="1"/>
</dbReference>
<dbReference type="InterPro" id="IPR047872">
    <property type="entry name" value="EFG_IV"/>
</dbReference>
<dbReference type="InterPro" id="IPR035649">
    <property type="entry name" value="EFG_V"/>
</dbReference>
<dbReference type="FunFam" id="3.30.70.240:FF:000001">
    <property type="entry name" value="Elongation factor G"/>
    <property type="match status" value="1"/>
</dbReference>
<dbReference type="InterPro" id="IPR000640">
    <property type="entry name" value="EFG_V-like"/>
</dbReference>
<keyword evidence="4" id="KW-0648">Protein biosynthesis</keyword>
<dbReference type="GO" id="GO:0003746">
    <property type="term" value="F:translation elongation factor activity"/>
    <property type="evidence" value="ECO:0007669"/>
    <property type="project" value="UniProtKB-KW"/>
</dbReference>
<dbReference type="NCBIfam" id="NF009381">
    <property type="entry name" value="PRK12740.1-5"/>
    <property type="match status" value="1"/>
</dbReference>
<dbReference type="SMART" id="SM00838">
    <property type="entry name" value="EFG_C"/>
    <property type="match status" value="1"/>
</dbReference>
<dbReference type="Proteomes" id="UP000285190">
    <property type="component" value="Unassembled WGS sequence"/>
</dbReference>
<keyword evidence="9" id="KW-1185">Reference proteome</keyword>
<dbReference type="GO" id="GO:0097216">
    <property type="term" value="F:guanosine tetraphosphate binding"/>
    <property type="evidence" value="ECO:0007669"/>
    <property type="project" value="UniProtKB-ARBA"/>
</dbReference>
<accession>A0A418X103</accession>
<evidence type="ECO:0000313" key="9">
    <source>
        <dbReference type="Proteomes" id="UP000285190"/>
    </source>
</evidence>
<dbReference type="InterPro" id="IPR020568">
    <property type="entry name" value="Ribosomal_Su5_D2-typ_SF"/>
</dbReference>
<dbReference type="CDD" id="cd01434">
    <property type="entry name" value="EFG_mtEFG1_IV"/>
    <property type="match status" value="1"/>
</dbReference>
<dbReference type="PANTHER" id="PTHR43261:SF6">
    <property type="entry name" value="ELONGATION FACTOR G-LIKE PROTEIN"/>
    <property type="match status" value="1"/>
</dbReference>
<protein>
    <recommendedName>
        <fullName evidence="1">Elongation factor G</fullName>
    </recommendedName>
</protein>
<dbReference type="CDD" id="cd03713">
    <property type="entry name" value="EFG_mtEFG_C"/>
    <property type="match status" value="1"/>
</dbReference>
<organism evidence="8 9">
    <name type="scientific">Noviherbaspirillum cavernae</name>
    <dbReference type="NCBI Taxonomy" id="2320862"/>
    <lineage>
        <taxon>Bacteria</taxon>
        <taxon>Pseudomonadati</taxon>
        <taxon>Pseudomonadota</taxon>
        <taxon>Betaproteobacteria</taxon>
        <taxon>Burkholderiales</taxon>
        <taxon>Oxalobacteraceae</taxon>
        <taxon>Noviherbaspirillum</taxon>
    </lineage>
</organism>
<evidence type="ECO:0000259" key="7">
    <source>
        <dbReference type="PROSITE" id="PS51722"/>
    </source>
</evidence>
<dbReference type="InterPro" id="IPR053905">
    <property type="entry name" value="EF-G-like_DII"/>
</dbReference>
<comment type="function">
    <text evidence="6">Catalyzes the GTP-dependent ribosomal translocation step during translation elongation. During this step, the ribosome changes from the pre-translocational (PRE) to the post-translocational (POST) state as the newly formed A-site-bound peptidyl-tRNA and P-site-bound deacylated tRNA move to the P and E sites, respectively. Catalyzes the coordinated movement of the two tRNA molecules, the mRNA and conformational changes in the ribosome.</text>
</comment>
<dbReference type="Gene3D" id="2.40.30.10">
    <property type="entry name" value="Translation factors"/>
    <property type="match status" value="1"/>
</dbReference>
<dbReference type="SUPFAM" id="SSF54980">
    <property type="entry name" value="EF-G C-terminal domain-like"/>
    <property type="match status" value="2"/>
</dbReference>
<evidence type="ECO:0000256" key="5">
    <source>
        <dbReference type="ARBA" id="ARBA00023134"/>
    </source>
</evidence>
<comment type="caution">
    <text evidence="8">The sequence shown here is derived from an EMBL/GenBank/DDBJ whole genome shotgun (WGS) entry which is preliminary data.</text>
</comment>
<dbReference type="SUPFAM" id="SSF52540">
    <property type="entry name" value="P-loop containing nucleoside triphosphate hydrolases"/>
    <property type="match status" value="1"/>
</dbReference>
<dbReference type="Gene3D" id="3.40.50.300">
    <property type="entry name" value="P-loop containing nucleotide triphosphate hydrolases"/>
    <property type="match status" value="1"/>
</dbReference>
<dbReference type="SUPFAM" id="SSF50447">
    <property type="entry name" value="Translation proteins"/>
    <property type="match status" value="1"/>
</dbReference>
<evidence type="ECO:0000256" key="3">
    <source>
        <dbReference type="ARBA" id="ARBA00022768"/>
    </source>
</evidence>
<dbReference type="SMART" id="SM00889">
    <property type="entry name" value="EFG_IV"/>
    <property type="match status" value="1"/>
</dbReference>
<dbReference type="Pfam" id="PF00679">
    <property type="entry name" value="EFG_C"/>
    <property type="match status" value="1"/>
</dbReference>
<dbReference type="Pfam" id="PF03764">
    <property type="entry name" value="EFG_IV"/>
    <property type="match status" value="1"/>
</dbReference>
<evidence type="ECO:0000256" key="1">
    <source>
        <dbReference type="ARBA" id="ARBA00017872"/>
    </source>
</evidence>
<dbReference type="InterPro" id="IPR014721">
    <property type="entry name" value="Ribsml_uS5_D2-typ_fold_subgr"/>
</dbReference>
<dbReference type="Gene3D" id="3.30.70.870">
    <property type="entry name" value="Elongation Factor G (Translational Gtpase), domain 3"/>
    <property type="match status" value="1"/>
</dbReference>
<dbReference type="InterPro" id="IPR000795">
    <property type="entry name" value="T_Tr_GTP-bd_dom"/>
</dbReference>
<dbReference type="OrthoDB" id="9804431at2"/>